<dbReference type="SUPFAM" id="SSF56112">
    <property type="entry name" value="Protein kinase-like (PK-like)"/>
    <property type="match status" value="1"/>
</dbReference>
<feature type="compositionally biased region" description="Basic and acidic residues" evidence="1">
    <location>
        <begin position="634"/>
        <end position="660"/>
    </location>
</feature>
<dbReference type="AlphaFoldDB" id="A0A084VTA3"/>
<feature type="compositionally biased region" description="Basic and acidic residues" evidence="1">
    <location>
        <begin position="553"/>
        <end position="563"/>
    </location>
</feature>
<dbReference type="PANTHER" id="PTHR11012:SF54">
    <property type="entry name" value="CHK KINASE-LIKE DOMAIN-CONTAINING PROTEIN"/>
    <property type="match status" value="1"/>
</dbReference>
<feature type="domain" description="CHK kinase-like" evidence="2">
    <location>
        <begin position="139"/>
        <end position="333"/>
    </location>
</feature>
<feature type="compositionally biased region" description="Basic and acidic residues" evidence="1">
    <location>
        <begin position="480"/>
        <end position="546"/>
    </location>
</feature>
<evidence type="ECO:0000256" key="1">
    <source>
        <dbReference type="SAM" id="MobiDB-lite"/>
    </source>
</evidence>
<evidence type="ECO:0000259" key="2">
    <source>
        <dbReference type="SMART" id="SM00587"/>
    </source>
</evidence>
<reference evidence="3 5" key="1">
    <citation type="journal article" date="2014" name="BMC Genomics">
        <title>Genome sequence of Anopheles sinensis provides insight into genetics basis of mosquito competence for malaria parasites.</title>
        <authorList>
            <person name="Zhou D."/>
            <person name="Zhang D."/>
            <person name="Ding G."/>
            <person name="Shi L."/>
            <person name="Hou Q."/>
            <person name="Ye Y."/>
            <person name="Xu Y."/>
            <person name="Zhou H."/>
            <person name="Xiong C."/>
            <person name="Li S."/>
            <person name="Yu J."/>
            <person name="Hong S."/>
            <person name="Yu X."/>
            <person name="Zou P."/>
            <person name="Chen C."/>
            <person name="Chang X."/>
            <person name="Wang W."/>
            <person name="Lv Y."/>
            <person name="Sun Y."/>
            <person name="Ma L."/>
            <person name="Shen B."/>
            <person name="Zhu C."/>
        </authorList>
    </citation>
    <scope>NUCLEOTIDE SEQUENCE [LARGE SCALE GENOMIC DNA]</scope>
</reference>
<dbReference type="SMART" id="SM00587">
    <property type="entry name" value="CHK"/>
    <property type="match status" value="1"/>
</dbReference>
<reference evidence="4" key="2">
    <citation type="submission" date="2020-05" db="UniProtKB">
        <authorList>
            <consortium name="EnsemblMetazoa"/>
        </authorList>
    </citation>
    <scope>IDENTIFICATION</scope>
</reference>
<feature type="compositionally biased region" description="Basic residues" evidence="1">
    <location>
        <begin position="622"/>
        <end position="633"/>
    </location>
</feature>
<dbReference type="EnsemblMetazoa" id="ASIC008761-RA">
    <property type="protein sequence ID" value="ASIC008761-PA"/>
    <property type="gene ID" value="ASIC008761"/>
</dbReference>
<dbReference type="InterPro" id="IPR015897">
    <property type="entry name" value="CHK_kinase-like"/>
</dbReference>
<name>A0A084VTA3_ANOSI</name>
<dbReference type="VEuPathDB" id="VectorBase:ASIS000038"/>
<dbReference type="InterPro" id="IPR004119">
    <property type="entry name" value="EcKL"/>
</dbReference>
<accession>A0A084VTA3</accession>
<dbReference type="OrthoDB" id="191037at2759"/>
<feature type="compositionally biased region" description="Basic and acidic residues" evidence="1">
    <location>
        <begin position="592"/>
        <end position="605"/>
    </location>
</feature>
<evidence type="ECO:0000313" key="4">
    <source>
        <dbReference type="EnsemblMetazoa" id="ASIC008761-PA"/>
    </source>
</evidence>
<dbReference type="InterPro" id="IPR011009">
    <property type="entry name" value="Kinase-like_dom_sf"/>
</dbReference>
<proteinExistence type="predicted"/>
<dbReference type="Gene3D" id="3.90.1200.10">
    <property type="match status" value="1"/>
</dbReference>
<dbReference type="EMBL" id="ATLV01016287">
    <property type="status" value="NOT_ANNOTATED_CDS"/>
    <property type="molecule type" value="Genomic_DNA"/>
</dbReference>
<organism evidence="3">
    <name type="scientific">Anopheles sinensis</name>
    <name type="common">Mosquito</name>
    <dbReference type="NCBI Taxonomy" id="74873"/>
    <lineage>
        <taxon>Eukaryota</taxon>
        <taxon>Metazoa</taxon>
        <taxon>Ecdysozoa</taxon>
        <taxon>Arthropoda</taxon>
        <taxon>Hexapoda</taxon>
        <taxon>Insecta</taxon>
        <taxon>Pterygota</taxon>
        <taxon>Neoptera</taxon>
        <taxon>Endopterygota</taxon>
        <taxon>Diptera</taxon>
        <taxon>Nematocera</taxon>
        <taxon>Culicoidea</taxon>
        <taxon>Culicidae</taxon>
        <taxon>Anophelinae</taxon>
        <taxon>Anopheles</taxon>
    </lineage>
</organism>
<dbReference type="VEuPathDB" id="VectorBase:ASIC008761"/>
<evidence type="ECO:0000313" key="3">
    <source>
        <dbReference type="EMBL" id="KFB41197.1"/>
    </source>
</evidence>
<dbReference type="EMBL" id="KE525074">
    <property type="protein sequence ID" value="KFB41197.1"/>
    <property type="molecule type" value="Genomic_DNA"/>
</dbReference>
<dbReference type="Pfam" id="PF02958">
    <property type="entry name" value="EcKL"/>
    <property type="match status" value="1"/>
</dbReference>
<dbReference type="Proteomes" id="UP000030765">
    <property type="component" value="Unassembled WGS sequence"/>
</dbReference>
<feature type="region of interest" description="Disordered" evidence="1">
    <location>
        <begin position="469"/>
        <end position="680"/>
    </location>
</feature>
<gene>
    <name evidence="3" type="ORF">ZHAS_00008761</name>
</gene>
<protein>
    <submittedName>
        <fullName evidence="4">CHK domain-containing protein</fullName>
    </submittedName>
</protein>
<evidence type="ECO:0000313" key="5">
    <source>
        <dbReference type="Proteomes" id="UP000030765"/>
    </source>
</evidence>
<dbReference type="PANTHER" id="PTHR11012">
    <property type="entry name" value="PROTEIN KINASE-LIKE DOMAIN-CONTAINING"/>
    <property type="match status" value="1"/>
</dbReference>
<feature type="compositionally biased region" description="Basic residues" evidence="1">
    <location>
        <begin position="661"/>
        <end position="680"/>
    </location>
</feature>
<keyword evidence="5" id="KW-1185">Reference proteome</keyword>
<sequence length="680" mass="78463">MKSGLEVPDYVRHALAGVAQHLGYSSGQHTVDYDFRSGANNRSVVSVFYRVTFREEPRETIVLCKVPPPGADETLLTLFEREVFVYGKLLPAFEQFQRTRHELLASQSKASTNVEEQVVAFAPRCYHAHCDVKKGEGIIVLEDVSRRGFSNRHKFEPLDYDHARLAMVQLGRFHAISLALKQQQPELFEQYRHMGDVTRERALQMEGFEQTMEQAFESAIATLNPGDVGRREKLARLRGSFAEELQNISDAALSEPFCVVCHGDFAADNMMFSYNGGFPNRLILLDWQLAKYGSPALDFVQAIFLSTDESFRRNHYDNMLQTYHNALMSNLERLGDDSATEWFPLTVLMRLIKLQARQALVLGLLHIPLTVASEEAAVANTGDEPDAVETDEQREDTRSIDISDVGDAKYQTRMIQSIDEEMSRVIVKFALGGAQESMNEYLVQLVSKEEYNKYARILNAAKYEEFKNREMGSKSEQVNDDERVNSRKGESSRSERTNDRRQERVARSVSPNERRSRERDRYDHRSHRDREESDKRNAVKSGERSREQKKKHDQRDRSPERSERRRRSPPPDGKGGGSSRRKESTRSTSGSDSERSKSDSDSDERRKHKKSSSSYVRTSSGTKKKSHKYKQRRERRDERDSSYDRRDRRRHGSDSESDDKHHKKKTKKSKKPRSRSRSRR</sequence>